<evidence type="ECO:0008006" key="3">
    <source>
        <dbReference type="Google" id="ProtNLM"/>
    </source>
</evidence>
<dbReference type="PANTHER" id="PTHR23159:SF31">
    <property type="entry name" value="CENTROSOME-ASSOCIATED PROTEIN CEP250 ISOFORM X1"/>
    <property type="match status" value="1"/>
</dbReference>
<dbReference type="Proteomes" id="UP000001753">
    <property type="component" value="Chromosome"/>
</dbReference>
<name>C2XU53_BACMY</name>
<evidence type="ECO:0000313" key="2">
    <source>
        <dbReference type="EMBL" id="EEL70770.1"/>
    </source>
</evidence>
<evidence type="ECO:0000256" key="1">
    <source>
        <dbReference type="SAM" id="Coils"/>
    </source>
</evidence>
<dbReference type="EMBL" id="ACMP01000068">
    <property type="protein sequence ID" value="EEL70770.1"/>
    <property type="molecule type" value="Genomic_DNA"/>
</dbReference>
<gene>
    <name evidence="2" type="ORF">bcere0026_22240</name>
</gene>
<accession>C2XU53</accession>
<protein>
    <recommendedName>
        <fullName evidence="3">Chromosome segregation ATPase</fullName>
    </recommendedName>
</protein>
<keyword evidence="1" id="KW-0175">Coiled coil</keyword>
<comment type="caution">
    <text evidence="2">The sequence shown here is derived from an EMBL/GenBank/DDBJ whole genome shotgun (WGS) entry which is preliminary data.</text>
</comment>
<proteinExistence type="predicted"/>
<feature type="coiled-coil region" evidence="1">
    <location>
        <begin position="198"/>
        <end position="225"/>
    </location>
</feature>
<feature type="coiled-coil region" evidence="1">
    <location>
        <begin position="867"/>
        <end position="908"/>
    </location>
</feature>
<feature type="coiled-coil region" evidence="1">
    <location>
        <begin position="719"/>
        <end position="801"/>
    </location>
</feature>
<organism evidence="2">
    <name type="scientific">Bacillus mycoides</name>
    <dbReference type="NCBI Taxonomy" id="1405"/>
    <lineage>
        <taxon>Bacteria</taxon>
        <taxon>Bacillati</taxon>
        <taxon>Bacillota</taxon>
        <taxon>Bacilli</taxon>
        <taxon>Bacillales</taxon>
        <taxon>Bacillaceae</taxon>
        <taxon>Bacillus</taxon>
        <taxon>Bacillus cereus group</taxon>
    </lineage>
</organism>
<dbReference type="HOGENOM" id="CLU_253955_0_0_9"/>
<feature type="coiled-coil region" evidence="1">
    <location>
        <begin position="344"/>
        <end position="371"/>
    </location>
</feature>
<feature type="coiled-coil region" evidence="1">
    <location>
        <begin position="412"/>
        <end position="470"/>
    </location>
</feature>
<feature type="coiled-coil region" evidence="1">
    <location>
        <begin position="941"/>
        <end position="1010"/>
    </location>
</feature>
<reference evidence="2" key="1">
    <citation type="journal article" date="2012" name="Genome Res.">
        <title>Genomic characterization of the Bacillus cereus sensu lato species: Backdrop to the evolution of Bacillus anthracis.</title>
        <authorList>
            <person name="Zwick M.E."/>
            <person name="Joseph S.J."/>
            <person name="Didelot X."/>
            <person name="Chen P.E."/>
            <person name="Bishop-Lilly K.A."/>
            <person name="Stewart A.C."/>
            <person name="Willner K."/>
            <person name="Nolan N."/>
            <person name="Lentz S."/>
            <person name="Thomason M.K."/>
            <person name="Sozhamannan S."/>
            <person name="Mateczun A.J."/>
            <person name="Du L."/>
            <person name="Read T.D."/>
        </authorList>
    </citation>
    <scope>NUCLEOTIDE SEQUENCE [LARGE SCALE GENOMIC DNA]</scope>
    <source>
        <strain evidence="2">AH603</strain>
    </source>
</reference>
<sequence>MSNDKRKFTNSPIELDYFLYTKEPLIVEKADIFDFQLWDEKEKEAVSFSTWKEEVKADKSFHFYSKQEKEQYFEKIEEFGYDANTVNILKKINVGEGGFGKFFEGSTDNTGLFYNLLVPTINDKIEGIDSRNKKEVSVVTTWFLEVLKISKELPDLLAMVNSIEQINDYILPLQDRFNEGEEIKQKVELWRNKGAELLQLLITLMEYKENQVAKLEREQSDRKEKRDLARWKYANIDYIALHQEKEEVDGEYYELEHKQLKADFTVNEYQQNLIGQKVNLELKRRMEKLDEIEINNQKISMLINSDDMKESTNDLEIIKAYFTKHWEFISEYWGNEISRNARSILAHENKIKELKMDLDIENTQKRDLEFKIHDLSNCINQFEIRLEDACLQYGAELPYHISDSIVEIGLELNEAKNAFEIALNAKSNLDNEIVNTKVDIVRQEESMKAVKKEINQLENENIAITKIENEIRANVSKILKTNFSTEMEREEYYQIKQELENYLNKIKGTVKEQLRKMGAFEDDIHLLEEGDKMGSYIPNIDLLKVKKLLDTNRIESMYGTEYLNNLSMEEKRYELDRNPALRYSIVILEDSFESLDFSFMEQELIRSYVVLVDKTKSTKKDKMSTTNPYLDKQDEMNFLFKDLSYGFLEDVYEFDKWRVMLEKNIDDSDYEIEVLEGKIKEIEKVLKKIEVLLNGKLKTELAQKLLDLQAEERKYIGTILDMKGQLEEKEEEMKKQVEEIELLNQKIGIIEKNEEELILLEKDLEQNKENKKTKANFLRQIEEMENNITQLIEEEKKITVQKGNNKSSFDNWMKSVRYNYSIIRNILGDIRMPVVSIQQVYDKSKDLCSHTYRYAVSKEAREYIIKYNEVNEHISNKNIRLAELNQAVKMLQNQVIEHEDILQELSGDIWKGMTTPESDEMHLVTLVTQAEVQLNQGQVELAENRNRIEYNREEIQKLEKRLEEKKQDMEKDYPRFGAEYIEIPDCKAAKAQYRKERNLLDRQYNETRVEIQKLHTSLEGIEQITRLLKDLNLPAHSGQILLEEERVSIHEDPMGYFTQWNHKYNTVTMDYRSYQETLSKRITQIKEKIEYFDNIPETYQKELIHFLSTIRDMSFDDAVVSLNNYLDWAKNNLQDELEQKEKADKAIELCAERQSRRVLDVISGLQDIVRKLTVVNWKKERFPLIKYNKNFPFPINVEDIKPLIKEFCMNEIDFYVSKYKNEIDHFTVHDIAKSVNISKLVLKAMGEFPRLMIHIPGIEGGLLRGEAKHAVYKEWETINHGSMTSSSKSGGQTLLAHFIVIAMIMRQRVEENSPLFLVTDNPFGTMSAPELVEGVFCLLDLLNIQWLVVAPPITNVSITSKFPTINNMNIEVVEGRKVLEKKLVKNYRKYLQNYSVLNPEEQNNIS</sequence>
<dbReference type="PANTHER" id="PTHR23159">
    <property type="entry name" value="CENTROSOMAL PROTEIN 2"/>
    <property type="match status" value="1"/>
</dbReference>